<evidence type="ECO:0000313" key="1">
    <source>
        <dbReference type="EMBL" id="KIC95782.1"/>
    </source>
</evidence>
<organism evidence="1 2">
    <name type="scientific">Flavihumibacter solisilvae</name>
    <dbReference type="NCBI Taxonomy" id="1349421"/>
    <lineage>
        <taxon>Bacteria</taxon>
        <taxon>Pseudomonadati</taxon>
        <taxon>Bacteroidota</taxon>
        <taxon>Chitinophagia</taxon>
        <taxon>Chitinophagales</taxon>
        <taxon>Chitinophagaceae</taxon>
        <taxon>Flavihumibacter</taxon>
    </lineage>
</organism>
<name>A0A0C1L6L9_9BACT</name>
<dbReference type="OrthoDB" id="9811542at2"/>
<evidence type="ECO:0000313" key="2">
    <source>
        <dbReference type="Proteomes" id="UP000031408"/>
    </source>
</evidence>
<reference evidence="1 2" key="1">
    <citation type="submission" date="2014-11" db="EMBL/GenBank/DDBJ databases">
        <title>Genome sequence of Flavihumibacter solisilvae 3-3.</title>
        <authorList>
            <person name="Zhou G."/>
            <person name="Li M."/>
            <person name="Wang G."/>
        </authorList>
    </citation>
    <scope>NUCLEOTIDE SEQUENCE [LARGE SCALE GENOMIC DNA]</scope>
    <source>
        <strain evidence="1 2">3-3</strain>
    </source>
</reference>
<keyword evidence="2" id="KW-1185">Reference proteome</keyword>
<gene>
    <name evidence="1" type="ORF">OI18_03845</name>
</gene>
<dbReference type="AlphaFoldDB" id="A0A0C1L6L9"/>
<comment type="caution">
    <text evidence="1">The sequence shown here is derived from an EMBL/GenBank/DDBJ whole genome shotgun (WGS) entry which is preliminary data.</text>
</comment>
<protein>
    <submittedName>
        <fullName evidence="1">Uncharacterized protein</fullName>
    </submittedName>
</protein>
<accession>A0A0C1L6L9</accession>
<proteinExistence type="predicted"/>
<dbReference type="Proteomes" id="UP000031408">
    <property type="component" value="Unassembled WGS sequence"/>
</dbReference>
<dbReference type="RefSeq" id="WP_039137406.1">
    <property type="nucleotide sequence ID" value="NZ_JSVC01000004.1"/>
</dbReference>
<sequence>MIHNLKSIEEVMDAFERVHSNMPEDAKGILSGYRWFNIWLINHDTRLSELATRFEPCADSHDAFYNRVRVRMDSLKES</sequence>
<dbReference type="STRING" id="1349421.OI18_03845"/>
<dbReference type="EMBL" id="JSVC01000004">
    <property type="protein sequence ID" value="KIC95782.1"/>
    <property type="molecule type" value="Genomic_DNA"/>
</dbReference>